<reference evidence="9" key="1">
    <citation type="submission" date="2022-10" db="EMBL/GenBank/DDBJ databases">
        <title>Tapping the CABI collections for fungal endophytes: first genome assemblies for Collariella, Neodidymelliopsis, Ascochyta clinopodiicola, Didymella pomorum, Didymosphaeria variabile, Neocosmospora piperis and Neocucurbitaria cava.</title>
        <authorList>
            <person name="Hill R."/>
        </authorList>
    </citation>
    <scope>NUCLEOTIDE SEQUENCE</scope>
    <source>
        <strain evidence="9">IMI 355082</strain>
    </source>
</reference>
<protein>
    <submittedName>
        <fullName evidence="9">U4/U6 x U5 tri-snRNP complex subunit Prp1</fullName>
    </submittedName>
</protein>
<sequence>MASRRDFLSQPAPENYVAGIGRGAVGFTTRSDLGPARDGPSEEQITSAIKKRSEQLGLTEGKDDGGADKDDGRYQDPDNEVGLFAGGIYEKDDEEADRIWQEVDEKMAKRRQKQRLVAHNPKTPLPCCTLAKAKGLSFVMIDEQDTDTIVSTYREARESEETAEYERKNPKIQQQFADLKRALGSVTDEEWQNIPDVKDMTGKTKREREARRQRFYAVPDSVLAAARDAGEMGTTVNDDGGADAKDGSMTNFAKIGAAQKKVLEARLDQASQSSGTATSLGTSTSVDAKGYLTSMARAGEIPEVSVGDVDFARKLLKSAYESNPLHPPAWIAAARVEELAGKVVTARNLIAKGCARNPKSEDLWLENIRINENRNAKVIAAEAIKANNKSVRLWVEAMKLETDPRSKKKVIRQALLHIPKSEMLWKEAVNLEEDPADARLLLAKAVEEIPNSVELWLALAHLETPQNARKIIQKAQKANPQSHEIWIAGARLMEQMGDNKINMMKRAVVALAKESAMPKREEWITEAEKCEEEGAIVTCASIIQETLGWGLDEDDDRKDTWMDDAKMSINRGRYETARAIYAYALRVFPTSKTVWLAAVDLERNHGAKEALWNVLKKATEACPHSETLWLMRAKEKLLAGELDEARKVLGEAFQQNPNNEEIWLAAVKLEADHGFHDQARELLNTARQQAPTDRVFMRSVVFERQQRNNEAALELVGDALQLFPASHKLHMLKGQIYEDMNSIPQARQAYAIGVKACPKSIPLWILYSRLEEKAGAIVKARSVLDRARTALPKSPELWCELIRVERRAGNTAQAKNLMASALKEMPKSGLLWSERIWHLETRTQRKPLALQAIKEVENDPILFVAVARIFWGERKLDRAQSWFEKAIVLDGDVGDSWAWYYKFLLQHGTEEKREEVISKCVSNDPRHGEYWQPIAKDPARWKCSVEDNLKAVAASLPN</sequence>
<dbReference type="FunFam" id="1.25.40.10:FF:000304">
    <property type="entry name" value="Putative Pre-mRNA-splicing factor prp1"/>
    <property type="match status" value="1"/>
</dbReference>
<organism evidence="9 10">
    <name type="scientific">Gnomoniopsis smithogilvyi</name>
    <dbReference type="NCBI Taxonomy" id="1191159"/>
    <lineage>
        <taxon>Eukaryota</taxon>
        <taxon>Fungi</taxon>
        <taxon>Dikarya</taxon>
        <taxon>Ascomycota</taxon>
        <taxon>Pezizomycotina</taxon>
        <taxon>Sordariomycetes</taxon>
        <taxon>Sordariomycetidae</taxon>
        <taxon>Diaporthales</taxon>
        <taxon>Gnomoniaceae</taxon>
        <taxon>Gnomoniopsis</taxon>
    </lineage>
</organism>
<evidence type="ECO:0000256" key="3">
    <source>
        <dbReference type="ARBA" id="ARBA00022664"/>
    </source>
</evidence>
<dbReference type="FunFam" id="1.25.40.10:FF:001164">
    <property type="entry name" value="mRNA splicing factor (Prp1/Zer1), putative (AFU_orthologue AFUA_2G06070)"/>
    <property type="match status" value="1"/>
</dbReference>
<feature type="compositionally biased region" description="Basic and acidic residues" evidence="7">
    <location>
        <begin position="60"/>
        <end position="76"/>
    </location>
</feature>
<dbReference type="InterPro" id="IPR010491">
    <property type="entry name" value="PRP1_N"/>
</dbReference>
<proteinExistence type="predicted"/>
<dbReference type="GO" id="GO:0071013">
    <property type="term" value="C:catalytic step 2 spliceosome"/>
    <property type="evidence" value="ECO:0007669"/>
    <property type="project" value="TreeGrafter"/>
</dbReference>
<dbReference type="SMART" id="SM00028">
    <property type="entry name" value="TPR"/>
    <property type="match status" value="5"/>
</dbReference>
<dbReference type="SUPFAM" id="SSF48452">
    <property type="entry name" value="TPR-like"/>
    <property type="match status" value="4"/>
</dbReference>
<keyword evidence="3" id="KW-0507">mRNA processing</keyword>
<feature type="region of interest" description="Disordered" evidence="7">
    <location>
        <begin position="1"/>
        <end position="81"/>
    </location>
</feature>
<gene>
    <name evidence="9" type="primary">prp1</name>
    <name evidence="9" type="ORF">N0V93_000171</name>
</gene>
<dbReference type="OrthoDB" id="440128at2759"/>
<evidence type="ECO:0000256" key="6">
    <source>
        <dbReference type="ARBA" id="ARBA00023242"/>
    </source>
</evidence>
<dbReference type="InterPro" id="IPR011990">
    <property type="entry name" value="TPR-like_helical_dom_sf"/>
</dbReference>
<dbReference type="SMART" id="SM00386">
    <property type="entry name" value="HAT"/>
    <property type="match status" value="11"/>
</dbReference>
<dbReference type="Pfam" id="PF13428">
    <property type="entry name" value="TPR_14"/>
    <property type="match status" value="1"/>
</dbReference>
<evidence type="ECO:0000313" key="10">
    <source>
        <dbReference type="Proteomes" id="UP001140453"/>
    </source>
</evidence>
<dbReference type="GO" id="GO:0000244">
    <property type="term" value="P:spliceosomal tri-snRNP complex assembly"/>
    <property type="evidence" value="ECO:0007669"/>
    <property type="project" value="TreeGrafter"/>
</dbReference>
<dbReference type="PANTHER" id="PTHR11246">
    <property type="entry name" value="PRE-MRNA SPLICING FACTOR"/>
    <property type="match status" value="1"/>
</dbReference>
<evidence type="ECO:0000256" key="5">
    <source>
        <dbReference type="ARBA" id="ARBA00023187"/>
    </source>
</evidence>
<comment type="subunit">
    <text evidence="2">Associated with the spliceosome.</text>
</comment>
<dbReference type="PANTHER" id="PTHR11246:SF1">
    <property type="entry name" value="PRE-MRNA-PROCESSING FACTOR 6"/>
    <property type="match status" value="1"/>
</dbReference>
<dbReference type="AlphaFoldDB" id="A0A9W8Z1E8"/>
<dbReference type="FunFam" id="1.25.40.10:FF:000256">
    <property type="entry name" value="Probable pre-mRNA splicing factor prp1"/>
    <property type="match status" value="1"/>
</dbReference>
<evidence type="ECO:0000256" key="7">
    <source>
        <dbReference type="SAM" id="MobiDB-lite"/>
    </source>
</evidence>
<evidence type="ECO:0000313" key="9">
    <source>
        <dbReference type="EMBL" id="KAJ4395955.1"/>
    </source>
</evidence>
<dbReference type="Gene3D" id="1.25.40.10">
    <property type="entry name" value="Tetratricopeptide repeat domain"/>
    <property type="match status" value="4"/>
</dbReference>
<dbReference type="Pfam" id="PF13432">
    <property type="entry name" value="TPR_16"/>
    <property type="match status" value="1"/>
</dbReference>
<keyword evidence="5" id="KW-0508">mRNA splicing</keyword>
<dbReference type="GO" id="GO:0046540">
    <property type="term" value="C:U4/U6 x U5 tri-snRNP complex"/>
    <property type="evidence" value="ECO:0007669"/>
    <property type="project" value="TreeGrafter"/>
</dbReference>
<evidence type="ECO:0000259" key="8">
    <source>
        <dbReference type="Pfam" id="PF06424"/>
    </source>
</evidence>
<dbReference type="InterPro" id="IPR019734">
    <property type="entry name" value="TPR_rpt"/>
</dbReference>
<feature type="domain" description="PRP1 splicing factor N-terminal" evidence="8">
    <location>
        <begin position="152"/>
        <end position="203"/>
    </location>
</feature>
<evidence type="ECO:0000256" key="1">
    <source>
        <dbReference type="ARBA" id="ARBA00004123"/>
    </source>
</evidence>
<keyword evidence="6" id="KW-0539">Nucleus</keyword>
<evidence type="ECO:0000256" key="2">
    <source>
        <dbReference type="ARBA" id="ARBA00011524"/>
    </source>
</evidence>
<comment type="subcellular location">
    <subcellularLocation>
        <location evidence="1">Nucleus</location>
    </subcellularLocation>
</comment>
<dbReference type="Pfam" id="PF14559">
    <property type="entry name" value="TPR_19"/>
    <property type="match status" value="1"/>
</dbReference>
<feature type="domain" description="PRP1 splicing factor N-terminal" evidence="8">
    <location>
        <begin position="12"/>
        <end position="116"/>
    </location>
</feature>
<comment type="caution">
    <text evidence="9">The sequence shown here is derived from an EMBL/GenBank/DDBJ whole genome shotgun (WGS) entry which is preliminary data.</text>
</comment>
<dbReference type="InterPro" id="IPR003107">
    <property type="entry name" value="HAT"/>
</dbReference>
<dbReference type="Proteomes" id="UP001140453">
    <property type="component" value="Unassembled WGS sequence"/>
</dbReference>
<keyword evidence="10" id="KW-1185">Reference proteome</keyword>
<accession>A0A9W8Z1E8</accession>
<name>A0A9W8Z1E8_9PEZI</name>
<keyword evidence="4" id="KW-0677">Repeat</keyword>
<dbReference type="InterPro" id="IPR045075">
    <property type="entry name" value="Syf1-like"/>
</dbReference>
<dbReference type="EMBL" id="JAPEVB010000001">
    <property type="protein sequence ID" value="KAJ4395955.1"/>
    <property type="molecule type" value="Genomic_DNA"/>
</dbReference>
<dbReference type="Pfam" id="PF06424">
    <property type="entry name" value="PRP1_N"/>
    <property type="match status" value="2"/>
</dbReference>
<evidence type="ECO:0000256" key="4">
    <source>
        <dbReference type="ARBA" id="ARBA00022737"/>
    </source>
</evidence>